<proteinExistence type="predicted"/>
<keyword evidence="2" id="KW-1185">Reference proteome</keyword>
<evidence type="ECO:0000313" key="2">
    <source>
        <dbReference type="Proteomes" id="UP000070256"/>
    </source>
</evidence>
<sequence length="78" mass="8907">MSDGKKECPYCGKKYKGWEKHIKSQHPTEPWPPITFGNSQPCDVCGDKPTRVAYSDDNDEIKYLCKAHSDDTEASRKE</sequence>
<name>A0A133VPD7_9EURY</name>
<organism evidence="1 2">
    <name type="scientific">candidate division MSBL1 archaeon SCGC-AAA385D11</name>
    <dbReference type="NCBI Taxonomy" id="1698286"/>
    <lineage>
        <taxon>Archaea</taxon>
        <taxon>Methanobacteriati</taxon>
        <taxon>Methanobacteriota</taxon>
        <taxon>candidate division MSBL1</taxon>
    </lineage>
</organism>
<accession>A0A133VPD7</accession>
<dbReference type="EMBL" id="LHYK01000004">
    <property type="protein sequence ID" value="KXB08288.1"/>
    <property type="molecule type" value="Genomic_DNA"/>
</dbReference>
<comment type="caution">
    <text evidence="1">The sequence shown here is derived from an EMBL/GenBank/DDBJ whole genome shotgun (WGS) entry which is preliminary data.</text>
</comment>
<dbReference type="AlphaFoldDB" id="A0A133VPD7"/>
<dbReference type="Proteomes" id="UP000070256">
    <property type="component" value="Unassembled WGS sequence"/>
</dbReference>
<gene>
    <name evidence="1" type="ORF">AKJ58_00375</name>
</gene>
<evidence type="ECO:0000313" key="1">
    <source>
        <dbReference type="EMBL" id="KXB08288.1"/>
    </source>
</evidence>
<reference evidence="1 2" key="1">
    <citation type="journal article" date="2016" name="Sci. Rep.">
        <title>Metabolic traits of an uncultured archaeal lineage -MSBL1- from brine pools of the Red Sea.</title>
        <authorList>
            <person name="Mwirichia R."/>
            <person name="Alam I."/>
            <person name="Rashid M."/>
            <person name="Vinu M."/>
            <person name="Ba-Alawi W."/>
            <person name="Anthony Kamau A."/>
            <person name="Kamanda Ngugi D."/>
            <person name="Goker M."/>
            <person name="Klenk H.P."/>
            <person name="Bajic V."/>
            <person name="Stingl U."/>
        </authorList>
    </citation>
    <scope>NUCLEOTIDE SEQUENCE [LARGE SCALE GENOMIC DNA]</scope>
    <source>
        <strain evidence="1">SCGC-AAA385D11</strain>
    </source>
</reference>
<protein>
    <submittedName>
        <fullName evidence="1">Uncharacterized protein</fullName>
    </submittedName>
</protein>